<dbReference type="PANTHER" id="PTHR42949">
    <property type="entry name" value="ANAEROBIC GLYCEROL-3-PHOSPHATE DEHYDROGENASE SUBUNIT B"/>
    <property type="match status" value="1"/>
</dbReference>
<reference evidence="4 5" key="1">
    <citation type="submission" date="2020-08" db="EMBL/GenBank/DDBJ databases">
        <title>Genomic Encyclopedia of Type Strains, Phase IV (KMG-IV): sequencing the most valuable type-strain genomes for metagenomic binning, comparative biology and taxonomic classification.</title>
        <authorList>
            <person name="Goeker M."/>
        </authorList>
    </citation>
    <scope>NUCLEOTIDE SEQUENCE [LARGE SCALE GENOMIC DNA]</scope>
    <source>
        <strain evidence="4 5">YIM 65646</strain>
    </source>
</reference>
<organism evidence="4 5">
    <name type="scientific">Phytomonospora endophytica</name>
    <dbReference type="NCBI Taxonomy" id="714109"/>
    <lineage>
        <taxon>Bacteria</taxon>
        <taxon>Bacillati</taxon>
        <taxon>Actinomycetota</taxon>
        <taxon>Actinomycetes</taxon>
        <taxon>Micromonosporales</taxon>
        <taxon>Micromonosporaceae</taxon>
        <taxon>Phytomonospora</taxon>
    </lineage>
</organism>
<feature type="domain" description="BFD-like [2Fe-2S]-binding" evidence="2">
    <location>
        <begin position="366"/>
        <end position="412"/>
    </location>
</feature>
<dbReference type="InterPro" id="IPR023753">
    <property type="entry name" value="FAD/NAD-binding_dom"/>
</dbReference>
<dbReference type="PRINTS" id="PR00368">
    <property type="entry name" value="FADPNR"/>
</dbReference>
<dbReference type="PANTHER" id="PTHR42949:SF3">
    <property type="entry name" value="ANAEROBIC GLYCEROL-3-PHOSPHATE DEHYDROGENASE SUBUNIT B"/>
    <property type="match status" value="1"/>
</dbReference>
<evidence type="ECO:0000313" key="4">
    <source>
        <dbReference type="EMBL" id="MBB6035843.1"/>
    </source>
</evidence>
<dbReference type="GO" id="GO:0016491">
    <property type="term" value="F:oxidoreductase activity"/>
    <property type="evidence" value="ECO:0007669"/>
    <property type="project" value="UniProtKB-KW"/>
</dbReference>
<evidence type="ECO:0000256" key="1">
    <source>
        <dbReference type="ARBA" id="ARBA00023002"/>
    </source>
</evidence>
<dbReference type="Proteomes" id="UP000548476">
    <property type="component" value="Unassembled WGS sequence"/>
</dbReference>
<dbReference type="Pfam" id="PF04324">
    <property type="entry name" value="Fer2_BFD"/>
    <property type="match status" value="1"/>
</dbReference>
<feature type="domain" description="FAD/NAD(P)-binding" evidence="3">
    <location>
        <begin position="4"/>
        <end position="305"/>
    </location>
</feature>
<dbReference type="Gene3D" id="1.10.10.1100">
    <property type="entry name" value="BFD-like [2Fe-2S]-binding domain"/>
    <property type="match status" value="1"/>
</dbReference>
<evidence type="ECO:0000259" key="2">
    <source>
        <dbReference type="Pfam" id="PF04324"/>
    </source>
</evidence>
<keyword evidence="1" id="KW-0560">Oxidoreductase</keyword>
<dbReference type="EMBL" id="JACHGT010000007">
    <property type="protein sequence ID" value="MBB6035843.1"/>
    <property type="molecule type" value="Genomic_DNA"/>
</dbReference>
<sequence length="451" mass="47099">MTVYDIAVIGAGPAGLAAAETAAARGARVAVVDAAEHPGGQFYRHRPGDDGSRHHHWRAFTRLRDALKNVDHLAGHRVWHAEPGEPHTLHCLVGHADERPTTVRAQHLILATGAHDRSLPFPGWDLPGVLTAGGAQALWKGHGLTAGARAVVAGTGPFLLPVATGLAASGATVHGVFDANRPDRRVLPLATDPARAIEAAGYAAALLRHRIPYRTGHAVIAAHGDGRLEEVTVARLDRDWRPLPGTGRTITCDTLATGYGFTPQLELAVHLGCALTEGFDGTPVAAVDAAQATTAPRVWAAGETCGVGGATLAIVTGALAGYAATGARPPASLLRRRARQRRLAAALAAAWPVRDGWKSWLTDDTLICRCEEVPHSRVEQAIAAGARDTRGLKLLSRTGMGRCQGRVCGYAAACLVGAPERPDRPIAQPVRLGDLAAGDTAPIHPRAGADT</sequence>
<evidence type="ECO:0000313" key="5">
    <source>
        <dbReference type="Proteomes" id="UP000548476"/>
    </source>
</evidence>
<dbReference type="InterPro" id="IPR051691">
    <property type="entry name" value="Metab_Enz_Cyan_OpOx_G3PDH"/>
</dbReference>
<gene>
    <name evidence="4" type="ORF">HNR73_003707</name>
</gene>
<dbReference type="RefSeq" id="WP_203687048.1">
    <property type="nucleotide sequence ID" value="NZ_BONT01000116.1"/>
</dbReference>
<dbReference type="InterPro" id="IPR007419">
    <property type="entry name" value="BFD-like_2Fe2S-bd_dom"/>
</dbReference>
<keyword evidence="5" id="KW-1185">Reference proteome</keyword>
<dbReference type="Gene3D" id="3.50.50.60">
    <property type="entry name" value="FAD/NAD(P)-binding domain"/>
    <property type="match status" value="3"/>
</dbReference>
<protein>
    <submittedName>
        <fullName evidence="4">NADPH-dependent 2,4-dienoyl-CoA reductase/sulfur reductase-like enzyme</fullName>
    </submittedName>
</protein>
<name>A0A841FLP6_9ACTN</name>
<dbReference type="InterPro" id="IPR036188">
    <property type="entry name" value="FAD/NAD-bd_sf"/>
</dbReference>
<dbReference type="PIRSF" id="PIRSF037495">
    <property type="entry name" value="Opine_OX_OoxA/HcnB"/>
    <property type="match status" value="1"/>
</dbReference>
<proteinExistence type="predicted"/>
<dbReference type="Pfam" id="PF07992">
    <property type="entry name" value="Pyr_redox_2"/>
    <property type="match status" value="1"/>
</dbReference>
<dbReference type="InterPro" id="IPR017224">
    <property type="entry name" value="Opine_Oxase_asu/HCN_bsu"/>
</dbReference>
<dbReference type="InterPro" id="IPR041854">
    <property type="entry name" value="BFD-like_2Fe2S-bd_dom_sf"/>
</dbReference>
<accession>A0A841FLP6</accession>
<evidence type="ECO:0000259" key="3">
    <source>
        <dbReference type="Pfam" id="PF07992"/>
    </source>
</evidence>
<comment type="caution">
    <text evidence="4">The sequence shown here is derived from an EMBL/GenBank/DDBJ whole genome shotgun (WGS) entry which is preliminary data.</text>
</comment>
<dbReference type="SUPFAM" id="SSF51905">
    <property type="entry name" value="FAD/NAD(P)-binding domain"/>
    <property type="match status" value="1"/>
</dbReference>
<dbReference type="AlphaFoldDB" id="A0A841FLP6"/>
<dbReference type="CDD" id="cd19946">
    <property type="entry name" value="GlpA-like_Fer2_BFD-like"/>
    <property type="match status" value="1"/>
</dbReference>
<dbReference type="PRINTS" id="PR00411">
    <property type="entry name" value="PNDRDTASEI"/>
</dbReference>